<protein>
    <submittedName>
        <fullName evidence="1">DUF1249 domain-containing protein</fullName>
    </submittedName>
</protein>
<comment type="caution">
    <text evidence="1">The sequence shown here is derived from an EMBL/GenBank/DDBJ whole genome shotgun (WGS) entry which is preliminary data.</text>
</comment>
<proteinExistence type="predicted"/>
<accession>A0A4S2CX71</accession>
<evidence type="ECO:0000313" key="1">
    <source>
        <dbReference type="EMBL" id="TGY33569.1"/>
    </source>
</evidence>
<dbReference type="Pfam" id="PF06853">
    <property type="entry name" value="DUF1249"/>
    <property type="match status" value="1"/>
</dbReference>
<dbReference type="OrthoDB" id="9793663at2"/>
<dbReference type="EMBL" id="SRYW01000009">
    <property type="protein sequence ID" value="TGY33569.1"/>
    <property type="molecule type" value="Genomic_DNA"/>
</dbReference>
<dbReference type="InterPro" id="IPR009659">
    <property type="entry name" value="DUF1249"/>
</dbReference>
<dbReference type="Proteomes" id="UP000306631">
    <property type="component" value="Unassembled WGS sequence"/>
</dbReference>
<reference evidence="1 2" key="1">
    <citation type="submission" date="2019-04" db="EMBL/GenBank/DDBJ databases">
        <title>Microbes associate with the intestines of laboratory mice.</title>
        <authorList>
            <person name="Navarre W."/>
            <person name="Wong E."/>
            <person name="Huang K."/>
            <person name="Tropini C."/>
            <person name="Ng K."/>
            <person name="Yu B."/>
        </authorList>
    </citation>
    <scope>NUCLEOTIDE SEQUENCE [LARGE SCALE GENOMIC DNA]</scope>
    <source>
        <strain evidence="1 2">NM62_B4-13</strain>
    </source>
</reference>
<name>A0A4S2CX71_STEMA</name>
<dbReference type="RefSeq" id="WP_136005372.1">
    <property type="nucleotide sequence ID" value="NZ_SRYW01000009.1"/>
</dbReference>
<dbReference type="AlphaFoldDB" id="A0A4S2CX71"/>
<gene>
    <name evidence="1" type="ORF">E5352_11505</name>
</gene>
<dbReference type="PANTHER" id="PTHR38774">
    <property type="entry name" value="CYTOPLASMIC PROTEIN-RELATED"/>
    <property type="match status" value="1"/>
</dbReference>
<evidence type="ECO:0000313" key="2">
    <source>
        <dbReference type="Proteomes" id="UP000306631"/>
    </source>
</evidence>
<dbReference type="PANTHER" id="PTHR38774:SF1">
    <property type="entry name" value="CYTOPLASMIC PROTEIN"/>
    <property type="match status" value="1"/>
</dbReference>
<sequence>MAQASPRLERIPRLSRLSWLMGLYAENYQHLVRLFAPAELAPGSYVSSIGDGLDVRLDVIECHRYTVELRLTYDFADPVTGQPDPSAYVRLYRDARQAETTHCYVGRRWQDVMGMYPPPAELISHRMRMNTFLGKWLEYLAERGHGVATLRRDGDAAAPARDARRASAVP</sequence>
<organism evidence="1 2">
    <name type="scientific">Stenotrophomonas maltophilia</name>
    <name type="common">Pseudomonas maltophilia</name>
    <name type="synonym">Xanthomonas maltophilia</name>
    <dbReference type="NCBI Taxonomy" id="40324"/>
    <lineage>
        <taxon>Bacteria</taxon>
        <taxon>Pseudomonadati</taxon>
        <taxon>Pseudomonadota</taxon>
        <taxon>Gammaproteobacteria</taxon>
        <taxon>Lysobacterales</taxon>
        <taxon>Lysobacteraceae</taxon>
        <taxon>Stenotrophomonas</taxon>
        <taxon>Stenotrophomonas maltophilia group</taxon>
    </lineage>
</organism>